<dbReference type="AlphaFoldDB" id="M8CIW1"/>
<proteinExistence type="predicted"/>
<protein>
    <recommendedName>
        <fullName evidence="2">Transposase Tnp1/En/Spm-like domain-containing protein</fullName>
    </recommendedName>
</protein>
<reference evidence="1" key="1">
    <citation type="submission" date="2015-06" db="UniProtKB">
        <authorList>
            <consortium name="EnsemblPlants"/>
        </authorList>
    </citation>
    <scope>IDENTIFICATION</scope>
</reference>
<accession>M8CIW1</accession>
<evidence type="ECO:0000313" key="1">
    <source>
        <dbReference type="EnsemblPlants" id="EMT27227"/>
    </source>
</evidence>
<organism evidence="1">
    <name type="scientific">Aegilops tauschii</name>
    <name type="common">Tausch's goatgrass</name>
    <name type="synonym">Aegilops squarrosa</name>
    <dbReference type="NCBI Taxonomy" id="37682"/>
    <lineage>
        <taxon>Eukaryota</taxon>
        <taxon>Viridiplantae</taxon>
        <taxon>Streptophyta</taxon>
        <taxon>Embryophyta</taxon>
        <taxon>Tracheophyta</taxon>
        <taxon>Spermatophyta</taxon>
        <taxon>Magnoliopsida</taxon>
        <taxon>Liliopsida</taxon>
        <taxon>Poales</taxon>
        <taxon>Poaceae</taxon>
        <taxon>BOP clade</taxon>
        <taxon>Pooideae</taxon>
        <taxon>Triticodae</taxon>
        <taxon>Triticeae</taxon>
        <taxon>Triticinae</taxon>
        <taxon>Aegilops</taxon>
    </lineage>
</organism>
<dbReference type="EnsemblPlants" id="EMT27227">
    <property type="protein sequence ID" value="EMT27227"/>
    <property type="gene ID" value="F775_24663"/>
</dbReference>
<sequence length="110" mass="12411">MASASGKAKDGGVTEEQLKAVEYKLQRSRTIEENEPPRSSHEVFVNVVITRDATLPYEYDGLRFVADVVTRSIAWPSSKMKPYKPGHLPHPATKDAVRLCMEDKRNKKEP</sequence>
<name>M8CIW1_AEGTA</name>
<evidence type="ECO:0008006" key="2">
    <source>
        <dbReference type="Google" id="ProtNLM"/>
    </source>
</evidence>